<accession>A0A5F9DRH6</accession>
<evidence type="ECO:0000313" key="3">
    <source>
        <dbReference type="Proteomes" id="UP000001811"/>
    </source>
</evidence>
<dbReference type="EMBL" id="AAGW02051896">
    <property type="status" value="NOT_ANNOTATED_CDS"/>
    <property type="molecule type" value="Genomic_DNA"/>
</dbReference>
<dbReference type="Bgee" id="ENSOCUG00000029835">
    <property type="expression patterns" value="Expressed in skin of back and 8 other cell types or tissues"/>
</dbReference>
<reference evidence="2" key="3">
    <citation type="submission" date="2025-09" db="UniProtKB">
        <authorList>
            <consortium name="Ensembl"/>
        </authorList>
    </citation>
    <scope>IDENTIFICATION</scope>
    <source>
        <strain evidence="2">Thorbecke</strain>
    </source>
</reference>
<protein>
    <submittedName>
        <fullName evidence="2">Uncharacterized protein</fullName>
    </submittedName>
</protein>
<dbReference type="STRING" id="9986.ENSOCUP00000048645"/>
<proteinExistence type="predicted"/>
<feature type="region of interest" description="Disordered" evidence="1">
    <location>
        <begin position="57"/>
        <end position="88"/>
    </location>
</feature>
<name>A0A5F9DRH6_RABIT</name>
<dbReference type="Ensembl" id="ENSOCUT00000043508.1">
    <property type="protein sequence ID" value="ENSOCUP00000048645.1"/>
    <property type="gene ID" value="ENSOCUG00000029835.1"/>
</dbReference>
<dbReference type="Proteomes" id="UP000001811">
    <property type="component" value="Chromosome 8"/>
</dbReference>
<feature type="compositionally biased region" description="Basic and acidic residues" evidence="1">
    <location>
        <begin position="57"/>
        <end position="72"/>
    </location>
</feature>
<dbReference type="GeneTree" id="ENSGT01150000287358"/>
<reference evidence="2" key="2">
    <citation type="submission" date="2025-08" db="UniProtKB">
        <authorList>
            <consortium name="Ensembl"/>
        </authorList>
    </citation>
    <scope>IDENTIFICATION</scope>
    <source>
        <strain evidence="2">Thorbecke</strain>
    </source>
</reference>
<dbReference type="AlphaFoldDB" id="A0A5F9DRH6"/>
<dbReference type="InParanoid" id="A0A5F9DRH6"/>
<keyword evidence="3" id="KW-1185">Reference proteome</keyword>
<evidence type="ECO:0000313" key="2">
    <source>
        <dbReference type="Ensembl" id="ENSOCUP00000048645.1"/>
    </source>
</evidence>
<organism evidence="2 3">
    <name type="scientific">Oryctolagus cuniculus</name>
    <name type="common">Rabbit</name>
    <dbReference type="NCBI Taxonomy" id="9986"/>
    <lineage>
        <taxon>Eukaryota</taxon>
        <taxon>Metazoa</taxon>
        <taxon>Chordata</taxon>
        <taxon>Craniata</taxon>
        <taxon>Vertebrata</taxon>
        <taxon>Euteleostomi</taxon>
        <taxon>Mammalia</taxon>
        <taxon>Eutheria</taxon>
        <taxon>Euarchontoglires</taxon>
        <taxon>Glires</taxon>
        <taxon>Lagomorpha</taxon>
        <taxon>Leporidae</taxon>
        <taxon>Oryctolagus</taxon>
    </lineage>
</organism>
<feature type="region of interest" description="Disordered" evidence="1">
    <location>
        <begin position="1"/>
        <end position="24"/>
    </location>
</feature>
<evidence type="ECO:0000256" key="1">
    <source>
        <dbReference type="SAM" id="MobiDB-lite"/>
    </source>
</evidence>
<reference evidence="2 3" key="1">
    <citation type="journal article" date="2011" name="Nature">
        <title>A high-resolution map of human evolutionary constraint using 29 mammals.</title>
        <authorList>
            <person name="Lindblad-Toh K."/>
            <person name="Garber M."/>
            <person name="Zuk O."/>
            <person name="Lin M.F."/>
            <person name="Parker B.J."/>
            <person name="Washietl S."/>
            <person name="Kheradpour P."/>
            <person name="Ernst J."/>
            <person name="Jordan G."/>
            <person name="Mauceli E."/>
            <person name="Ward L.D."/>
            <person name="Lowe C.B."/>
            <person name="Holloway A.K."/>
            <person name="Clamp M."/>
            <person name="Gnerre S."/>
            <person name="Alfoldi J."/>
            <person name="Beal K."/>
            <person name="Chang J."/>
            <person name="Clawson H."/>
            <person name="Cuff J."/>
            <person name="Di Palma F."/>
            <person name="Fitzgerald S."/>
            <person name="Flicek P."/>
            <person name="Guttman M."/>
            <person name="Hubisz M.J."/>
            <person name="Jaffe D.B."/>
            <person name="Jungreis I."/>
            <person name="Kent W.J."/>
            <person name="Kostka D."/>
            <person name="Lara M."/>
            <person name="Martins A.L."/>
            <person name="Massingham T."/>
            <person name="Moltke I."/>
            <person name="Raney B.J."/>
            <person name="Rasmussen M.D."/>
            <person name="Robinson J."/>
            <person name="Stark A."/>
            <person name="Vilella A.J."/>
            <person name="Wen J."/>
            <person name="Xie X."/>
            <person name="Zody M.C."/>
            <person name="Baldwin J."/>
            <person name="Bloom T."/>
            <person name="Chin C.W."/>
            <person name="Heiman D."/>
            <person name="Nicol R."/>
            <person name="Nusbaum C."/>
            <person name="Young S."/>
            <person name="Wilkinson J."/>
            <person name="Worley K.C."/>
            <person name="Kovar C.L."/>
            <person name="Muzny D.M."/>
            <person name="Gibbs R.A."/>
            <person name="Cree A."/>
            <person name="Dihn H.H."/>
            <person name="Fowler G."/>
            <person name="Jhangiani S."/>
            <person name="Joshi V."/>
            <person name="Lee S."/>
            <person name="Lewis L.R."/>
            <person name="Nazareth L.V."/>
            <person name="Okwuonu G."/>
            <person name="Santibanez J."/>
            <person name="Warren W.C."/>
            <person name="Mardis E.R."/>
            <person name="Weinstock G.M."/>
            <person name="Wilson R.K."/>
            <person name="Delehaunty K."/>
            <person name="Dooling D."/>
            <person name="Fronik C."/>
            <person name="Fulton L."/>
            <person name="Fulton B."/>
            <person name="Graves T."/>
            <person name="Minx P."/>
            <person name="Sodergren E."/>
            <person name="Birney E."/>
            <person name="Margulies E.H."/>
            <person name="Herrero J."/>
            <person name="Green E.D."/>
            <person name="Haussler D."/>
            <person name="Siepel A."/>
            <person name="Goldman N."/>
            <person name="Pollard K.S."/>
            <person name="Pedersen J.S."/>
            <person name="Lander E.S."/>
            <person name="Kellis M."/>
        </authorList>
    </citation>
    <scope>NUCLEOTIDE SEQUENCE [LARGE SCALE GENOMIC DNA]</scope>
    <source>
        <strain evidence="2 3">Thorbecke inbred</strain>
    </source>
</reference>
<sequence>VHGHQKRRRGHEDQLQGPEPDVGHGEEVVVAHVLAAGLQGVADEVFLFVSPHFLRGHHEDHDTENENDRDPDLPDVGGVLVYTPDESVQGPPVHRVILTELNSDDKHGLPKVHRNGLKSYLFWCKQF</sequence>